<reference evidence="1 2" key="1">
    <citation type="submission" date="2018-06" db="EMBL/GenBank/DDBJ databases">
        <authorList>
            <consortium name="Pathogen Informatics"/>
            <person name="Doyle S."/>
        </authorList>
    </citation>
    <scope>NUCLEOTIDE SEQUENCE [LARGE SCALE GENOMIC DNA]</scope>
    <source>
        <strain evidence="1 2">NCTC5047</strain>
    </source>
</reference>
<name>A0A377X4Q9_KLEPN</name>
<evidence type="ECO:0000313" key="1">
    <source>
        <dbReference type="EMBL" id="STT81864.1"/>
    </source>
</evidence>
<gene>
    <name evidence="1" type="ORF">NCTC5047_02801</name>
</gene>
<proteinExistence type="predicted"/>
<accession>A0A377X4Q9</accession>
<organism evidence="1 2">
    <name type="scientific">Klebsiella pneumoniae</name>
    <dbReference type="NCBI Taxonomy" id="573"/>
    <lineage>
        <taxon>Bacteria</taxon>
        <taxon>Pseudomonadati</taxon>
        <taxon>Pseudomonadota</taxon>
        <taxon>Gammaproteobacteria</taxon>
        <taxon>Enterobacterales</taxon>
        <taxon>Enterobacteriaceae</taxon>
        <taxon>Klebsiella/Raoultella group</taxon>
        <taxon>Klebsiella</taxon>
        <taxon>Klebsiella pneumoniae complex</taxon>
    </lineage>
</organism>
<dbReference type="Proteomes" id="UP000254340">
    <property type="component" value="Unassembled WGS sequence"/>
</dbReference>
<dbReference type="EMBL" id="UGLH01000006">
    <property type="protein sequence ID" value="STT81864.1"/>
    <property type="molecule type" value="Genomic_DNA"/>
</dbReference>
<dbReference type="AlphaFoldDB" id="A0A377X4Q9"/>
<evidence type="ECO:0000313" key="2">
    <source>
        <dbReference type="Proteomes" id="UP000254340"/>
    </source>
</evidence>
<sequence length="53" mass="5903">MSVNIVSTVIDGLVLFVTSPVFWLAFVGWLVILSPAILRSKFSPLQKVNKKNE</sequence>
<protein>
    <submittedName>
        <fullName evidence="1">Uncharacterized protein</fullName>
    </submittedName>
</protein>